<dbReference type="OrthoDB" id="46225at2"/>
<keyword evidence="4" id="KW-0255">Endonuclease</keyword>
<dbReference type="GeneID" id="42305862"/>
<organism evidence="3 5">
    <name type="scientific">Aneurinibacillus migulanus</name>
    <name type="common">Bacillus migulanus</name>
    <dbReference type="NCBI Taxonomy" id="47500"/>
    <lineage>
        <taxon>Bacteria</taxon>
        <taxon>Bacillati</taxon>
        <taxon>Bacillota</taxon>
        <taxon>Bacilli</taxon>
        <taxon>Bacillales</taxon>
        <taxon>Paenibacillaceae</taxon>
        <taxon>Aneurinibacillus group</taxon>
        <taxon>Aneurinibacillus</taxon>
    </lineage>
</organism>
<keyword evidence="4" id="KW-0540">Nuclease</keyword>
<dbReference type="Proteomes" id="UP000182836">
    <property type="component" value="Unassembled WGS sequence"/>
</dbReference>
<accession>A0A0D1XHZ1</accession>
<dbReference type="NCBIfam" id="TIGR03033">
    <property type="entry name" value="phage_rel_nuc"/>
    <property type="match status" value="1"/>
</dbReference>
<dbReference type="EMBL" id="FNED01000026">
    <property type="protein sequence ID" value="SDJ71460.1"/>
    <property type="molecule type" value="Genomic_DNA"/>
</dbReference>
<evidence type="ECO:0000259" key="2">
    <source>
        <dbReference type="Pfam" id="PF09588"/>
    </source>
</evidence>
<sequence>MQAIRLVNTTDLARDEWLAWRRQGIGGSDVGAICGVDKRKSALAVYLEKIGQTIEREDTEAMHFGRVLEEVIADEFTRRTGYKLQRRNAILQHPNMEWAIGNIDRLIMDAERGNGVLEIKTASEYMRKEWEEEGVPEVYQLQLQWYLYVTGLSWGAFAVLIGGNTFHYQIIERDEELIELSVQICGHFWHNHVLTRIPPLPDGSEAATELLGHMYPEGEADSVTVLPEEAEELIARWEQADRDIQEAETHKREAENRLKVLIGRHETGITGEHRISWKNISRRTVDVKALKEKRPDIYEEFVRPTMSRRFLIT</sequence>
<dbReference type="EMBL" id="LGUG01000004">
    <property type="protein sequence ID" value="KON96067.1"/>
    <property type="molecule type" value="Genomic_DNA"/>
</dbReference>
<evidence type="ECO:0000313" key="5">
    <source>
        <dbReference type="Proteomes" id="UP000037269"/>
    </source>
</evidence>
<feature type="coiled-coil region" evidence="1">
    <location>
        <begin position="230"/>
        <end position="264"/>
    </location>
</feature>
<dbReference type="InterPro" id="IPR051703">
    <property type="entry name" value="NF-kappa-B_Signaling_Reg"/>
</dbReference>
<dbReference type="Pfam" id="PF09588">
    <property type="entry name" value="YqaJ"/>
    <property type="match status" value="1"/>
</dbReference>
<evidence type="ECO:0000313" key="6">
    <source>
        <dbReference type="Proteomes" id="UP000182836"/>
    </source>
</evidence>
<evidence type="ECO:0000313" key="4">
    <source>
        <dbReference type="EMBL" id="SDJ71460.1"/>
    </source>
</evidence>
<dbReference type="RefSeq" id="WP_043066936.1">
    <property type="nucleotide sequence ID" value="NZ_BJOA01000085.1"/>
</dbReference>
<dbReference type="STRING" id="47500.AF333_11775"/>
<protein>
    <submittedName>
        <fullName evidence="4">Putative phage-type endonuclease</fullName>
    </submittedName>
</protein>
<dbReference type="PANTHER" id="PTHR46609:SF6">
    <property type="entry name" value="EXONUCLEASE, PHAGE-TYPE_RECB, C-TERMINAL DOMAIN-CONTAINING PROTEIN-RELATED"/>
    <property type="match status" value="1"/>
</dbReference>
<gene>
    <name evidence="3" type="ORF">AF333_11775</name>
    <name evidence="4" type="ORF">SAMN04487909_12635</name>
</gene>
<dbReference type="Gene3D" id="3.90.320.10">
    <property type="match status" value="1"/>
</dbReference>
<dbReference type="PATRIC" id="fig|47500.8.peg.1125"/>
<dbReference type="Proteomes" id="UP000037269">
    <property type="component" value="Unassembled WGS sequence"/>
</dbReference>
<dbReference type="InterPro" id="IPR011604">
    <property type="entry name" value="PDDEXK-like_dom_sf"/>
</dbReference>
<dbReference type="InterPro" id="IPR017482">
    <property type="entry name" value="Lambda-type_endonuclease"/>
</dbReference>
<dbReference type="GO" id="GO:0004519">
    <property type="term" value="F:endonuclease activity"/>
    <property type="evidence" value="ECO:0007669"/>
    <property type="project" value="UniProtKB-KW"/>
</dbReference>
<dbReference type="PANTHER" id="PTHR46609">
    <property type="entry name" value="EXONUCLEASE, PHAGE-TYPE/RECB, C-TERMINAL DOMAIN-CONTAINING PROTEIN"/>
    <property type="match status" value="1"/>
</dbReference>
<evidence type="ECO:0000313" key="3">
    <source>
        <dbReference type="EMBL" id="KON96067.1"/>
    </source>
</evidence>
<reference evidence="3 5" key="1">
    <citation type="submission" date="2015-07" db="EMBL/GenBank/DDBJ databases">
        <title>Fjat-14205 dsm 2895.</title>
        <authorList>
            <person name="Liu B."/>
            <person name="Wang J."/>
            <person name="Zhu Y."/>
            <person name="Liu G."/>
            <person name="Chen Q."/>
            <person name="Chen Z."/>
            <person name="Lan J."/>
            <person name="Che J."/>
            <person name="Ge C."/>
            <person name="Shi H."/>
            <person name="Pan Z."/>
            <person name="Liu X."/>
        </authorList>
    </citation>
    <scope>NUCLEOTIDE SEQUENCE [LARGE SCALE GENOMIC DNA]</scope>
    <source>
        <strain evidence="3 5">DSM 2895</strain>
    </source>
</reference>
<keyword evidence="5" id="KW-1185">Reference proteome</keyword>
<dbReference type="InterPro" id="IPR011335">
    <property type="entry name" value="Restrct_endonuc-II-like"/>
</dbReference>
<dbReference type="InterPro" id="IPR019080">
    <property type="entry name" value="YqaJ_viral_recombinase"/>
</dbReference>
<proteinExistence type="predicted"/>
<feature type="domain" description="YqaJ viral recombinase" evidence="2">
    <location>
        <begin position="16"/>
        <end position="152"/>
    </location>
</feature>
<keyword evidence="1" id="KW-0175">Coiled coil</keyword>
<reference evidence="4 6" key="2">
    <citation type="submission" date="2016-10" db="EMBL/GenBank/DDBJ databases">
        <authorList>
            <person name="de Groot N.N."/>
        </authorList>
    </citation>
    <scope>NUCLEOTIDE SEQUENCE [LARGE SCALE GENOMIC DNA]</scope>
    <source>
        <strain evidence="4 6">DSM 2895</strain>
    </source>
</reference>
<dbReference type="SUPFAM" id="SSF52980">
    <property type="entry name" value="Restriction endonuclease-like"/>
    <property type="match status" value="1"/>
</dbReference>
<evidence type="ECO:0000256" key="1">
    <source>
        <dbReference type="SAM" id="Coils"/>
    </source>
</evidence>
<keyword evidence="4" id="KW-0378">Hydrolase</keyword>
<dbReference type="AlphaFoldDB" id="A0A0D1XHZ1"/>
<name>A0A0D1XHZ1_ANEMI</name>